<dbReference type="InterPro" id="IPR058594">
    <property type="entry name" value="PB1-like_dom_pln"/>
</dbReference>
<evidence type="ECO:0000313" key="4">
    <source>
        <dbReference type="EMBL" id="KAG5535851.1"/>
    </source>
</evidence>
<sequence length="384" mass="40749">MGLLQVAQGYHDMDDEKPSAGAAVPIESVYLVGNFMFFVVLHIRMAIFTCVGTCGSYVVYERMADPKHTFKVHHGGQFTDMPLGKMYLGGKVDFINDIDPDLMSYFEMVIIIKELGCAENAIMYHCLPDCDLDGGLRVINTDIAVRDMFAIHEGIGIITIYVVDEYGKEDDDEGSESAGEGNAGSPRGSIGDSDIDYFADGDDLFESNGQVTTEVEVVDLEVGEGSSGFGEGTYGFGEGSSVHRLSSVEEVDVEDIDSPPHSDDGKKDDFPEFFEDRHMDDPDLQGIATGTSGKGKGIAAGTSDMGKEIEAGSGSRGRGRGVRGRGSGGMARGSGGLARGSGGMARGRTAQLVPSQGSSSATQIGLSQNSSNIPQYPTSEYAPF</sequence>
<evidence type="ECO:0000256" key="2">
    <source>
        <dbReference type="SAM" id="Phobius"/>
    </source>
</evidence>
<feature type="compositionally biased region" description="Basic and acidic residues" evidence="1">
    <location>
        <begin position="258"/>
        <end position="281"/>
    </location>
</feature>
<feature type="transmembrane region" description="Helical" evidence="2">
    <location>
        <begin position="35"/>
        <end position="60"/>
    </location>
</feature>
<dbReference type="Proteomes" id="UP000823749">
    <property type="component" value="Chromosome 8"/>
</dbReference>
<gene>
    <name evidence="4" type="ORF">RHGRI_023576</name>
</gene>
<reference evidence="4" key="1">
    <citation type="submission" date="2020-08" db="EMBL/GenBank/DDBJ databases">
        <title>Plant Genome Project.</title>
        <authorList>
            <person name="Zhang R.-G."/>
        </authorList>
    </citation>
    <scope>NUCLEOTIDE SEQUENCE</scope>
    <source>
        <strain evidence="4">WSP0</strain>
        <tissue evidence="4">Leaf</tissue>
    </source>
</reference>
<feature type="compositionally biased region" description="Gly residues" evidence="1">
    <location>
        <begin position="324"/>
        <end position="345"/>
    </location>
</feature>
<keyword evidence="5" id="KW-1185">Reference proteome</keyword>
<keyword evidence="2" id="KW-0812">Transmembrane</keyword>
<dbReference type="AlphaFoldDB" id="A0AAV6J3X1"/>
<feature type="region of interest" description="Disordered" evidence="1">
    <location>
        <begin position="249"/>
        <end position="384"/>
    </location>
</feature>
<organism evidence="4 5">
    <name type="scientific">Rhododendron griersonianum</name>
    <dbReference type="NCBI Taxonomy" id="479676"/>
    <lineage>
        <taxon>Eukaryota</taxon>
        <taxon>Viridiplantae</taxon>
        <taxon>Streptophyta</taxon>
        <taxon>Embryophyta</taxon>
        <taxon>Tracheophyta</taxon>
        <taxon>Spermatophyta</taxon>
        <taxon>Magnoliopsida</taxon>
        <taxon>eudicotyledons</taxon>
        <taxon>Gunneridae</taxon>
        <taxon>Pentapetalae</taxon>
        <taxon>asterids</taxon>
        <taxon>Ericales</taxon>
        <taxon>Ericaceae</taxon>
        <taxon>Ericoideae</taxon>
        <taxon>Rhodoreae</taxon>
        <taxon>Rhododendron</taxon>
    </lineage>
</organism>
<feature type="compositionally biased region" description="Low complexity" evidence="1">
    <location>
        <begin position="176"/>
        <end position="185"/>
    </location>
</feature>
<keyword evidence="2" id="KW-0472">Membrane</keyword>
<name>A0AAV6J3X1_9ERIC</name>
<feature type="domain" description="PB1-like" evidence="3">
    <location>
        <begin position="66"/>
        <end position="153"/>
    </location>
</feature>
<evidence type="ECO:0000256" key="1">
    <source>
        <dbReference type="SAM" id="MobiDB-lite"/>
    </source>
</evidence>
<evidence type="ECO:0000259" key="3">
    <source>
        <dbReference type="Pfam" id="PF26130"/>
    </source>
</evidence>
<feature type="region of interest" description="Disordered" evidence="1">
    <location>
        <begin position="169"/>
        <end position="192"/>
    </location>
</feature>
<keyword evidence="2" id="KW-1133">Transmembrane helix</keyword>
<dbReference type="EMBL" id="JACTNZ010000008">
    <property type="protein sequence ID" value="KAG5535851.1"/>
    <property type="molecule type" value="Genomic_DNA"/>
</dbReference>
<comment type="caution">
    <text evidence="4">The sequence shown here is derived from an EMBL/GenBank/DDBJ whole genome shotgun (WGS) entry which is preliminary data.</text>
</comment>
<feature type="compositionally biased region" description="Polar residues" evidence="1">
    <location>
        <begin position="352"/>
        <end position="378"/>
    </location>
</feature>
<accession>A0AAV6J3X1</accession>
<proteinExistence type="predicted"/>
<evidence type="ECO:0000313" key="5">
    <source>
        <dbReference type="Proteomes" id="UP000823749"/>
    </source>
</evidence>
<protein>
    <recommendedName>
        <fullName evidence="3">PB1-like domain-containing protein</fullName>
    </recommendedName>
</protein>
<dbReference type="Pfam" id="PF26130">
    <property type="entry name" value="PB1-like"/>
    <property type="match status" value="1"/>
</dbReference>